<proteinExistence type="predicted"/>
<dbReference type="NCBIfam" id="TIGR00199">
    <property type="entry name" value="PncC_domain"/>
    <property type="match status" value="1"/>
</dbReference>
<evidence type="ECO:0000313" key="3">
    <source>
        <dbReference type="Proteomes" id="UP000306575"/>
    </source>
</evidence>
<dbReference type="InterPro" id="IPR036653">
    <property type="entry name" value="CinA-like_C"/>
</dbReference>
<dbReference type="EMBL" id="SULI01000006">
    <property type="protein sequence ID" value="TKZ21254.1"/>
    <property type="molecule type" value="Genomic_DNA"/>
</dbReference>
<sequence>MTSARTLLATCIAKGLRVTAAESCTGGMVMAALTDIAGSSAVVDRGYVTYSNQAKIEMLGVQPSTLEAVGAVSEEVAQEMAQGALDHSGADLAVSVTGIAGPGGSDFKPEGRVCFAIATHQGCTAETVEFGPLGRENVREAARNHGLALLNKAASAH</sequence>
<keyword evidence="3" id="KW-1185">Reference proteome</keyword>
<dbReference type="AlphaFoldDB" id="A0A4U7N9E4"/>
<feature type="domain" description="CinA C-terminal" evidence="1">
    <location>
        <begin position="4"/>
        <end position="152"/>
    </location>
</feature>
<gene>
    <name evidence="2" type="ORF">FAP39_07495</name>
</gene>
<comment type="caution">
    <text evidence="2">The sequence shown here is derived from an EMBL/GenBank/DDBJ whole genome shotgun (WGS) entry which is preliminary data.</text>
</comment>
<accession>A0A4U7N9E4</accession>
<reference evidence="2 3" key="1">
    <citation type="submission" date="2019-04" db="EMBL/GenBank/DDBJ databases">
        <title>Genome sequence of Pelagicola litoralis CL-ES2.</title>
        <authorList>
            <person name="Cao J."/>
        </authorList>
    </citation>
    <scope>NUCLEOTIDE SEQUENCE [LARGE SCALE GENOMIC DNA]</scope>
    <source>
        <strain evidence="2 3">CL-ES2</strain>
    </source>
</reference>
<dbReference type="OrthoDB" id="9801454at2"/>
<evidence type="ECO:0000259" key="1">
    <source>
        <dbReference type="Pfam" id="PF02464"/>
    </source>
</evidence>
<dbReference type="RefSeq" id="WP_138015774.1">
    <property type="nucleotide sequence ID" value="NZ_SULI01000006.1"/>
</dbReference>
<dbReference type="InterPro" id="IPR008136">
    <property type="entry name" value="CinA_C"/>
</dbReference>
<dbReference type="SUPFAM" id="SSF142433">
    <property type="entry name" value="CinA-like"/>
    <property type="match status" value="1"/>
</dbReference>
<evidence type="ECO:0000313" key="2">
    <source>
        <dbReference type="EMBL" id="TKZ21254.1"/>
    </source>
</evidence>
<protein>
    <submittedName>
        <fullName evidence="2">CinA family protein</fullName>
    </submittedName>
</protein>
<name>A0A4U7N9E4_9RHOB</name>
<dbReference type="Gene3D" id="3.90.950.20">
    <property type="entry name" value="CinA-like"/>
    <property type="match status" value="1"/>
</dbReference>
<organism evidence="2 3">
    <name type="scientific">Shimia litoralis</name>
    <dbReference type="NCBI Taxonomy" id="420403"/>
    <lineage>
        <taxon>Bacteria</taxon>
        <taxon>Pseudomonadati</taxon>
        <taxon>Pseudomonadota</taxon>
        <taxon>Alphaproteobacteria</taxon>
        <taxon>Rhodobacterales</taxon>
        <taxon>Roseobacteraceae</taxon>
    </lineage>
</organism>
<dbReference type="Proteomes" id="UP000306575">
    <property type="component" value="Unassembled WGS sequence"/>
</dbReference>
<dbReference type="Pfam" id="PF02464">
    <property type="entry name" value="CinA"/>
    <property type="match status" value="1"/>
</dbReference>